<reference evidence="2 3" key="1">
    <citation type="submission" date="2023-07" db="EMBL/GenBank/DDBJ databases">
        <title>Sorghum-associated microbial communities from plants grown in Nebraska, USA.</title>
        <authorList>
            <person name="Schachtman D."/>
        </authorList>
    </citation>
    <scope>NUCLEOTIDE SEQUENCE [LARGE SCALE GENOMIC DNA]</scope>
    <source>
        <strain evidence="2 3">584</strain>
    </source>
</reference>
<organism evidence="2 3">
    <name type="scientific">Inquilinus ginsengisoli</name>
    <dbReference type="NCBI Taxonomy" id="363840"/>
    <lineage>
        <taxon>Bacteria</taxon>
        <taxon>Pseudomonadati</taxon>
        <taxon>Pseudomonadota</taxon>
        <taxon>Alphaproteobacteria</taxon>
        <taxon>Rhodospirillales</taxon>
        <taxon>Rhodospirillaceae</taxon>
        <taxon>Inquilinus</taxon>
    </lineage>
</organism>
<comment type="caution">
    <text evidence="2">The sequence shown here is derived from an EMBL/GenBank/DDBJ whole genome shotgun (WGS) entry which is preliminary data.</text>
</comment>
<dbReference type="EMBL" id="JAVDPW010000010">
    <property type="protein sequence ID" value="MDR6292776.1"/>
    <property type="molecule type" value="Genomic_DNA"/>
</dbReference>
<dbReference type="PANTHER" id="PTHR47756">
    <property type="entry name" value="BLL6612 PROTEIN-RELATED"/>
    <property type="match status" value="1"/>
</dbReference>
<dbReference type="Proteomes" id="UP001262410">
    <property type="component" value="Unassembled WGS sequence"/>
</dbReference>
<dbReference type="InterPro" id="IPR013325">
    <property type="entry name" value="RNA_pol_sigma_r2"/>
</dbReference>
<feature type="domain" description="DUF6596" evidence="1">
    <location>
        <begin position="180"/>
        <end position="281"/>
    </location>
</feature>
<dbReference type="Pfam" id="PF20239">
    <property type="entry name" value="DUF6596"/>
    <property type="match status" value="1"/>
</dbReference>
<sequence>MSLETRRAVERAARDSYGRLVTFLAARSRDLAASEDALADAFRIALETWPRDGVPDRPEAWLLTAARRRLVDGARHARVQAEAMPDLLAAADEAQALAETDTFPDERLKLLFVCAHPAIDPAMHTPLMLQTVLGLDAVRIASAFLVKPSAMGQRLSRAKVKIRDAGIAFELPEAKELASRLDTVLQAIYAAYGSGWEDVAGADPRRKGLAAEAIELGRLLRPLMPAEPEVEGLLALMLYCEARRDARRSPAGDFVPLLQQDTARWSKPMLAEAERMLAAAAQDGRMGRFQLEAAIQSVHAQRARTGRTDWEAVALLYEGLVRLAPTTGALVGRAAAVAEARGAAAGWAVLQAIPAEAVASYQPYWALAAHLLRRLGQPADTAYERAIGLCEDPAMRDFLLRQTAAG</sequence>
<evidence type="ECO:0000313" key="2">
    <source>
        <dbReference type="EMBL" id="MDR6292776.1"/>
    </source>
</evidence>
<dbReference type="Gene3D" id="1.10.1740.10">
    <property type="match status" value="1"/>
</dbReference>
<dbReference type="InterPro" id="IPR046531">
    <property type="entry name" value="DUF6596"/>
</dbReference>
<proteinExistence type="predicted"/>
<accession>A0ABU1JVY6</accession>
<dbReference type="RefSeq" id="WP_309799175.1">
    <property type="nucleotide sequence ID" value="NZ_JAVDPW010000010.1"/>
</dbReference>
<gene>
    <name evidence="2" type="ORF">E9232_005321</name>
</gene>
<keyword evidence="3" id="KW-1185">Reference proteome</keyword>
<evidence type="ECO:0000313" key="3">
    <source>
        <dbReference type="Proteomes" id="UP001262410"/>
    </source>
</evidence>
<evidence type="ECO:0000259" key="1">
    <source>
        <dbReference type="Pfam" id="PF20239"/>
    </source>
</evidence>
<dbReference type="SUPFAM" id="SSF88946">
    <property type="entry name" value="Sigma2 domain of RNA polymerase sigma factors"/>
    <property type="match status" value="1"/>
</dbReference>
<protein>
    <submittedName>
        <fullName evidence="2">RNA polymerase sigma-70 factor (ECF subfamily)</fullName>
    </submittedName>
</protein>
<name>A0ABU1JVY6_9PROT</name>
<dbReference type="PANTHER" id="PTHR47756:SF2">
    <property type="entry name" value="BLL6612 PROTEIN"/>
    <property type="match status" value="1"/>
</dbReference>